<keyword evidence="1" id="KW-0472">Membrane</keyword>
<comment type="caution">
    <text evidence="2">The sequence shown here is derived from an EMBL/GenBank/DDBJ whole genome shotgun (WGS) entry which is preliminary data.</text>
</comment>
<dbReference type="Pfam" id="PF03302">
    <property type="entry name" value="VSP"/>
    <property type="match status" value="3"/>
</dbReference>
<gene>
    <name evidence="2" type="ORF">GSB_155275</name>
</gene>
<evidence type="ECO:0000313" key="2">
    <source>
        <dbReference type="EMBL" id="ESU40252.1"/>
    </source>
</evidence>
<feature type="non-terminal residue" evidence="2">
    <location>
        <position position="1"/>
    </location>
</feature>
<dbReference type="VEuPathDB" id="GiardiaDB:GL50803_00119707"/>
<dbReference type="Gene3D" id="2.10.220.10">
    <property type="entry name" value="Hormone Receptor, Insulin-like Growth Factor Receptor 1, Chain A, domain 2"/>
    <property type="match status" value="2"/>
</dbReference>
<dbReference type="InterPro" id="IPR005127">
    <property type="entry name" value="Giardia_VSP"/>
</dbReference>
<dbReference type="VEuPathDB" id="GiardiaDB:QR46_4932"/>
<dbReference type="InterPro" id="IPR009030">
    <property type="entry name" value="Growth_fac_rcpt_cys_sf"/>
</dbReference>
<dbReference type="InterPro" id="IPR052798">
    <property type="entry name" value="Giardia_VSA"/>
</dbReference>
<dbReference type="Proteomes" id="UP000018040">
    <property type="component" value="Unassembled WGS sequence"/>
</dbReference>
<keyword evidence="1" id="KW-1133">Transmembrane helix</keyword>
<accession>V6TPI9</accession>
<feature type="transmembrane region" description="Helical" evidence="1">
    <location>
        <begin position="691"/>
        <end position="715"/>
    </location>
</feature>
<dbReference type="PANTHER" id="PTHR23275:SF100">
    <property type="entry name" value="EGF-LIKE DOMAIN-CONTAINING PROTEIN"/>
    <property type="match status" value="1"/>
</dbReference>
<dbReference type="SMART" id="SM00261">
    <property type="entry name" value="FU"/>
    <property type="match status" value="5"/>
</dbReference>
<evidence type="ECO:0000313" key="3">
    <source>
        <dbReference type="Proteomes" id="UP000018040"/>
    </source>
</evidence>
<dbReference type="VEuPathDB" id="GiardiaDB:GL50581_845"/>
<keyword evidence="1" id="KW-0812">Transmembrane</keyword>
<evidence type="ECO:0000256" key="1">
    <source>
        <dbReference type="SAM" id="Phobius"/>
    </source>
</evidence>
<reference evidence="3" key="1">
    <citation type="submission" date="2012-02" db="EMBL/GenBank/DDBJ databases">
        <title>Genome sequencing of Giardia lamblia Genotypes A2 and B isolates (DH and GS) and comparative analysis with the genomes of Genotypes A1 and E (WB and Pig).</title>
        <authorList>
            <person name="Adam R."/>
            <person name="Dahlstrom E."/>
            <person name="Martens C."/>
            <person name="Bruno D."/>
            <person name="Barbian K."/>
            <person name="Porcella S.F."/>
            <person name="Nash T."/>
        </authorList>
    </citation>
    <scope>NUCLEOTIDE SEQUENCE</scope>
    <source>
        <strain evidence="3">GS</strain>
    </source>
</reference>
<dbReference type="InterPro" id="IPR006212">
    <property type="entry name" value="Furin_repeat"/>
</dbReference>
<sequence>VGGCCNVGVAPGSSVCREARGGACVRYKEEHSVDGGRHRMQGSRVRDDAKRATAAATCTEDKSTQTTGKCNTCGVRIGDGEYCAKCSKTDDRLIDGICVADNTDTKCKAKSVADGTCESCGAGYFLHKGGCYSTEVDKPGRTLCTAAGDGVCTQGADGYFAVPGAAKTGESVVACGDTTGVTVSTNNKYIGVDSCSKCDAPSPITGATSLMTAAATCTECTVPKIVKTVIASEKSVTSCIEPAECKDGFFVETTTNDGTSSKVCIACGDENCDVCAASGAKKCSKCKTDGTKIYLQKEADSQTGTCIEKASCTGTNYIDEEAKTCSACASAGTTDCTTCEKGADGVVVCKTCTTDRKTVFGLNKKSCVSQCPTNSSKQNDMCVCNDGFTPNEDSSACVAASSCKTPHCQTCTGEGQENEACTACISNYYLTPTGQCIADCATLSGYYGDTASKTCKPCSPECASCTAAGADKCLSCPVGKVLKYTDETNPSDGSCVDECRANTGGCDTCGAVIGGSRYCSKCGDASQAPLNGDCAANTARIQFCTQVDGGTCTQCANGYFLLDGGCYQTTRQPGSQVCTTTDSNGQCSQCANTLSPSNGVCPACPAGCSKCSNTNTCTECLAGYYKTSANICVKCTENSTNGGNTITGVKDCVSCTPPTGNSGTVTCYVTRTPTVDPADPSVNKGGLSSGAIAGISVAVIAVVGGLVGFLCWWFICRGKA</sequence>
<dbReference type="EMBL" id="AHHH01000270">
    <property type="protein sequence ID" value="ESU40252.1"/>
    <property type="molecule type" value="Genomic_DNA"/>
</dbReference>
<dbReference type="CDD" id="cd00064">
    <property type="entry name" value="FU"/>
    <property type="match status" value="1"/>
</dbReference>
<reference evidence="2 3" key="2">
    <citation type="journal article" date="2013" name="Genome Biol. Evol.">
        <title>Genome sequencing of Giardia lamblia genotypes A2 and B isolates (DH and GS) and comparative analysis with the genomes of genotypes A1 and E (WB and Pig).</title>
        <authorList>
            <person name="Adam R.D."/>
            <person name="Dahlstrom E.W."/>
            <person name="Martens C.A."/>
            <person name="Bruno D.P."/>
            <person name="Barbian K.D."/>
            <person name="Ricklefs S.M."/>
            <person name="Hernandez M.M."/>
            <person name="Narla N.P."/>
            <person name="Patel R.B."/>
            <person name="Porcella S.F."/>
            <person name="Nash T.E."/>
        </authorList>
    </citation>
    <scope>NUCLEOTIDE SEQUENCE [LARGE SCALE GENOMIC DNA]</scope>
    <source>
        <strain evidence="2 3">GS</strain>
    </source>
</reference>
<dbReference type="VEuPathDB" id="GiardiaDB:DHA2_153599"/>
<dbReference type="OrthoDB" id="6022609at2759"/>
<dbReference type="PANTHER" id="PTHR23275">
    <property type="entry name" value="CABRIOLET.-RELATED"/>
    <property type="match status" value="1"/>
</dbReference>
<dbReference type="AlphaFoldDB" id="V6TPI9"/>
<dbReference type="SUPFAM" id="SSF57184">
    <property type="entry name" value="Growth factor receptor domain"/>
    <property type="match status" value="4"/>
</dbReference>
<proteinExistence type="predicted"/>
<dbReference type="VEuPathDB" id="GiardiaDB:GL50581_2720"/>
<protein>
    <submittedName>
        <fullName evidence="2">Variant-specific surface protein</fullName>
    </submittedName>
</protein>
<organism evidence="2 3">
    <name type="scientific">Giardia intestinalis</name>
    <name type="common">Giardia lamblia</name>
    <dbReference type="NCBI Taxonomy" id="5741"/>
    <lineage>
        <taxon>Eukaryota</taxon>
        <taxon>Metamonada</taxon>
        <taxon>Diplomonadida</taxon>
        <taxon>Hexamitidae</taxon>
        <taxon>Giardiinae</taxon>
        <taxon>Giardia</taxon>
    </lineage>
</organism>
<name>V6TPI9_GIAIN</name>